<feature type="signal peptide" evidence="3">
    <location>
        <begin position="1"/>
        <end position="26"/>
    </location>
</feature>
<dbReference type="InterPro" id="IPR013094">
    <property type="entry name" value="AB_hydrolase_3"/>
</dbReference>
<comment type="caution">
    <text evidence="5">The sequence shown here is derived from an EMBL/GenBank/DDBJ whole genome shotgun (WGS) entry which is preliminary data.</text>
</comment>
<dbReference type="InterPro" id="IPR050300">
    <property type="entry name" value="GDXG_lipolytic_enzyme"/>
</dbReference>
<dbReference type="PANTHER" id="PTHR48081">
    <property type="entry name" value="AB HYDROLASE SUPERFAMILY PROTEIN C4A8.06C"/>
    <property type="match status" value="1"/>
</dbReference>
<dbReference type="Pfam" id="PF07859">
    <property type="entry name" value="Abhydrolase_3"/>
    <property type="match status" value="1"/>
</dbReference>
<comment type="similarity">
    <text evidence="1">Belongs to the 'GDXG' lipolytic enzyme family.</text>
</comment>
<reference evidence="5 6" key="1">
    <citation type="submission" date="2022-08" db="EMBL/GenBank/DDBJ databases">
        <title>Reclassification of Massilia species as members of the genera Telluria, Duganella, Pseudoduganella, Mokoshia gen. nov. and Zemynaea gen. nov. using orthogonal and non-orthogonal genome-based approaches.</title>
        <authorList>
            <person name="Bowman J.P."/>
        </authorList>
    </citation>
    <scope>NUCLEOTIDE SEQUENCE [LARGE SCALE GENOMIC DNA]</scope>
    <source>
        <strain evidence="5 6">JCM 31606</strain>
    </source>
</reference>
<dbReference type="SUPFAM" id="SSF53474">
    <property type="entry name" value="alpha/beta-Hydrolases"/>
    <property type="match status" value="1"/>
</dbReference>
<evidence type="ECO:0000256" key="1">
    <source>
        <dbReference type="ARBA" id="ARBA00010515"/>
    </source>
</evidence>
<dbReference type="GO" id="GO:0016787">
    <property type="term" value="F:hydrolase activity"/>
    <property type="evidence" value="ECO:0007669"/>
    <property type="project" value="UniProtKB-KW"/>
</dbReference>
<dbReference type="Gene3D" id="3.40.50.1820">
    <property type="entry name" value="alpha/beta hydrolase"/>
    <property type="match status" value="1"/>
</dbReference>
<name>A0ABT2CS50_9BURK</name>
<evidence type="ECO:0000256" key="2">
    <source>
        <dbReference type="ARBA" id="ARBA00022801"/>
    </source>
</evidence>
<dbReference type="PANTHER" id="PTHR48081:SF30">
    <property type="entry name" value="ACETYL-HYDROLASE LIPR-RELATED"/>
    <property type="match status" value="1"/>
</dbReference>
<accession>A0ABT2CS50</accession>
<keyword evidence="6" id="KW-1185">Reference proteome</keyword>
<dbReference type="EMBL" id="JANUGU010000001">
    <property type="protein sequence ID" value="MCS0656787.1"/>
    <property type="molecule type" value="Genomic_DNA"/>
</dbReference>
<sequence length="357" mass="37670">MALRIKRGAAAVISALFGFGASAAFAQVTTIDAEGTAHINGGAIPLSSILSPESQAIVKRTRPTEGPGAAKPPETTDMVELRASMNKALQPNVDHMRALYPVDIQETEIDGIQVAIITPKAGVPARNKNRVMINAPGGGFRTGIRANSLLISIPVAAVGQFKVVSLLYRQGPEYKFPAATEDFTKVYKAMLKQYRPANIGLVGCSAGGALVAESVAYFQKAGLPRPGAIGLYCAGAGAKFMEGDAPVFAGLATGNLPKNPPGPNYLDSVNLDDPLVTPASDLNVLAKFPPTLFATGTRDFAMSAAAYGHRRLVKAGVESDLLIYDGLGHGFMTNPDYPESQDLYEIAAKFYDRHLGH</sequence>
<feature type="domain" description="Alpha/beta hydrolase fold-3" evidence="4">
    <location>
        <begin position="137"/>
        <end position="332"/>
    </location>
</feature>
<keyword evidence="3" id="KW-0732">Signal</keyword>
<proteinExistence type="inferred from homology"/>
<feature type="chain" id="PRO_5047056670" evidence="3">
    <location>
        <begin position="27"/>
        <end position="357"/>
    </location>
</feature>
<dbReference type="InterPro" id="IPR029058">
    <property type="entry name" value="AB_hydrolase_fold"/>
</dbReference>
<gene>
    <name evidence="5" type="ORF">NX778_01770</name>
</gene>
<evidence type="ECO:0000313" key="6">
    <source>
        <dbReference type="Proteomes" id="UP001204621"/>
    </source>
</evidence>
<evidence type="ECO:0000259" key="4">
    <source>
        <dbReference type="Pfam" id="PF07859"/>
    </source>
</evidence>
<protein>
    <submittedName>
        <fullName evidence="5">Alpha/beta hydrolase</fullName>
    </submittedName>
</protein>
<dbReference type="RefSeq" id="WP_258809964.1">
    <property type="nucleotide sequence ID" value="NZ_JANUGU010000001.1"/>
</dbReference>
<evidence type="ECO:0000256" key="3">
    <source>
        <dbReference type="SAM" id="SignalP"/>
    </source>
</evidence>
<dbReference type="Proteomes" id="UP001204621">
    <property type="component" value="Unassembled WGS sequence"/>
</dbReference>
<organism evidence="5 6">
    <name type="scientific">Massilia terrae</name>
    <dbReference type="NCBI Taxonomy" id="1811224"/>
    <lineage>
        <taxon>Bacteria</taxon>
        <taxon>Pseudomonadati</taxon>
        <taxon>Pseudomonadota</taxon>
        <taxon>Betaproteobacteria</taxon>
        <taxon>Burkholderiales</taxon>
        <taxon>Oxalobacteraceae</taxon>
        <taxon>Telluria group</taxon>
        <taxon>Massilia</taxon>
    </lineage>
</organism>
<evidence type="ECO:0000313" key="5">
    <source>
        <dbReference type="EMBL" id="MCS0656787.1"/>
    </source>
</evidence>
<keyword evidence="2 5" id="KW-0378">Hydrolase</keyword>